<organism evidence="1 2">
    <name type="scientific">Novipirellula artificiosorum</name>
    <dbReference type="NCBI Taxonomy" id="2528016"/>
    <lineage>
        <taxon>Bacteria</taxon>
        <taxon>Pseudomonadati</taxon>
        <taxon>Planctomycetota</taxon>
        <taxon>Planctomycetia</taxon>
        <taxon>Pirellulales</taxon>
        <taxon>Pirellulaceae</taxon>
        <taxon>Novipirellula</taxon>
    </lineage>
</organism>
<reference evidence="1 2" key="1">
    <citation type="submission" date="2019-02" db="EMBL/GenBank/DDBJ databases">
        <title>Deep-cultivation of Planctomycetes and their phenomic and genomic characterization uncovers novel biology.</title>
        <authorList>
            <person name="Wiegand S."/>
            <person name="Jogler M."/>
            <person name="Boedeker C."/>
            <person name="Pinto D."/>
            <person name="Vollmers J."/>
            <person name="Rivas-Marin E."/>
            <person name="Kohn T."/>
            <person name="Peeters S.H."/>
            <person name="Heuer A."/>
            <person name="Rast P."/>
            <person name="Oberbeckmann S."/>
            <person name="Bunk B."/>
            <person name="Jeske O."/>
            <person name="Meyerdierks A."/>
            <person name="Storesund J.E."/>
            <person name="Kallscheuer N."/>
            <person name="Luecker S."/>
            <person name="Lage O.M."/>
            <person name="Pohl T."/>
            <person name="Merkel B.J."/>
            <person name="Hornburger P."/>
            <person name="Mueller R.-W."/>
            <person name="Bruemmer F."/>
            <person name="Labrenz M."/>
            <person name="Spormann A.M."/>
            <person name="Op Den Camp H."/>
            <person name="Overmann J."/>
            <person name="Amann R."/>
            <person name="Jetten M.S.M."/>
            <person name="Mascher T."/>
            <person name="Medema M.H."/>
            <person name="Devos D.P."/>
            <person name="Kaster A.-K."/>
            <person name="Ovreas L."/>
            <person name="Rohde M."/>
            <person name="Galperin M.Y."/>
            <person name="Jogler C."/>
        </authorList>
    </citation>
    <scope>NUCLEOTIDE SEQUENCE [LARGE SCALE GENOMIC DNA]</scope>
    <source>
        <strain evidence="1 2">Poly41</strain>
    </source>
</reference>
<dbReference type="InterPro" id="IPR042080">
    <property type="entry name" value="RNA_2'-PTrans_N"/>
</dbReference>
<protein>
    <submittedName>
        <fullName evidence="1">RNA 2'-phosphotransferase</fullName>
    </submittedName>
</protein>
<proteinExistence type="predicted"/>
<dbReference type="GO" id="GO:0008033">
    <property type="term" value="P:tRNA processing"/>
    <property type="evidence" value="ECO:0007669"/>
    <property type="project" value="TreeGrafter"/>
</dbReference>
<dbReference type="AlphaFoldDB" id="A0A5C6CQB9"/>
<keyword evidence="1" id="KW-0808">Transferase</keyword>
<dbReference type="Gene3D" id="1.10.10.970">
    <property type="entry name" value="RNA 2'-phosphotransferase, Tpt1/KptA family, N-terminal domain"/>
    <property type="match status" value="1"/>
</dbReference>
<dbReference type="RefSeq" id="WP_146531684.1">
    <property type="nucleotide sequence ID" value="NZ_SJPV01000039.1"/>
</dbReference>
<dbReference type="PANTHER" id="PTHR12684:SF2">
    <property type="entry name" value="TRNA 2'-PHOSPHOTRANSFERASE 1"/>
    <property type="match status" value="1"/>
</dbReference>
<dbReference type="Pfam" id="PF01885">
    <property type="entry name" value="PTS_2-RNA"/>
    <property type="match status" value="1"/>
</dbReference>
<name>A0A5C6CQB9_9BACT</name>
<dbReference type="PANTHER" id="PTHR12684">
    <property type="entry name" value="PUTATIVE PHOSPHOTRANSFERASE"/>
    <property type="match status" value="1"/>
</dbReference>
<dbReference type="SUPFAM" id="SSF56399">
    <property type="entry name" value="ADP-ribosylation"/>
    <property type="match status" value="1"/>
</dbReference>
<dbReference type="EMBL" id="SJPV01000039">
    <property type="protein sequence ID" value="TWU26135.1"/>
    <property type="molecule type" value="Genomic_DNA"/>
</dbReference>
<gene>
    <name evidence="1" type="ORF">Poly41_70600</name>
</gene>
<evidence type="ECO:0000313" key="2">
    <source>
        <dbReference type="Proteomes" id="UP000319143"/>
    </source>
</evidence>
<sequence length="78" mass="8859">MNKRLTKISKYLTFILRHEPHSIGMKLDDEGYLNVEDLVKNANASGKSITSEQVKQVVADHEQNLFTLSDEGTRIRVS</sequence>
<dbReference type="InterPro" id="IPR002745">
    <property type="entry name" value="Ptrans_KptA/Tpt1"/>
</dbReference>
<accession>A0A5C6CQB9</accession>
<evidence type="ECO:0000313" key="1">
    <source>
        <dbReference type="EMBL" id="TWU26135.1"/>
    </source>
</evidence>
<comment type="caution">
    <text evidence="1">The sequence shown here is derived from an EMBL/GenBank/DDBJ whole genome shotgun (WGS) entry which is preliminary data.</text>
</comment>
<dbReference type="OrthoDB" id="4537997at2"/>
<dbReference type="GO" id="GO:0000215">
    <property type="term" value="F:tRNA 2'-phosphotransferase activity"/>
    <property type="evidence" value="ECO:0007669"/>
    <property type="project" value="TreeGrafter"/>
</dbReference>
<dbReference type="Proteomes" id="UP000319143">
    <property type="component" value="Unassembled WGS sequence"/>
</dbReference>
<keyword evidence="2" id="KW-1185">Reference proteome</keyword>